<feature type="transmembrane region" description="Helical" evidence="8">
    <location>
        <begin position="228"/>
        <end position="248"/>
    </location>
</feature>
<feature type="compositionally biased region" description="Low complexity" evidence="7">
    <location>
        <begin position="210"/>
        <end position="219"/>
    </location>
</feature>
<comment type="subcellular location">
    <subcellularLocation>
        <location evidence="1">Cell membrane</location>
        <topology evidence="1">Multi-pass membrane protein</topology>
    </subcellularLocation>
</comment>
<feature type="transmembrane region" description="Helical" evidence="8">
    <location>
        <begin position="129"/>
        <end position="150"/>
    </location>
</feature>
<evidence type="ECO:0000256" key="5">
    <source>
        <dbReference type="ARBA" id="ARBA00022989"/>
    </source>
</evidence>
<proteinExistence type="inferred from homology"/>
<feature type="transmembrane region" description="Helical" evidence="8">
    <location>
        <begin position="321"/>
        <end position="343"/>
    </location>
</feature>
<comment type="caution">
    <text evidence="10">The sequence shown here is derived from an EMBL/GenBank/DDBJ whole genome shotgun (WGS) entry which is preliminary data.</text>
</comment>
<dbReference type="EMBL" id="JAAAMU010000011">
    <property type="protein sequence ID" value="NBC71405.1"/>
    <property type="molecule type" value="Genomic_DNA"/>
</dbReference>
<dbReference type="PROSITE" id="PS50850">
    <property type="entry name" value="MFS"/>
    <property type="match status" value="1"/>
</dbReference>
<dbReference type="PANTHER" id="PTHR23514:SF3">
    <property type="entry name" value="BYPASS OF STOP CODON PROTEIN 6"/>
    <property type="match status" value="1"/>
</dbReference>
<feature type="transmembrane region" description="Helical" evidence="8">
    <location>
        <begin position="69"/>
        <end position="87"/>
    </location>
</feature>
<keyword evidence="3" id="KW-0813">Transport</keyword>
<feature type="domain" description="Major facilitator superfamily (MFS) profile" evidence="9">
    <location>
        <begin position="4"/>
        <end position="408"/>
    </location>
</feature>
<accession>A0A7X4YRV1</accession>
<evidence type="ECO:0000256" key="4">
    <source>
        <dbReference type="ARBA" id="ARBA00022692"/>
    </source>
</evidence>
<feature type="transmembrane region" description="Helical" evidence="8">
    <location>
        <begin position="156"/>
        <end position="176"/>
    </location>
</feature>
<dbReference type="Gene3D" id="1.20.1250.20">
    <property type="entry name" value="MFS general substrate transporter like domains"/>
    <property type="match status" value="2"/>
</dbReference>
<dbReference type="GO" id="GO:0022857">
    <property type="term" value="F:transmembrane transporter activity"/>
    <property type="evidence" value="ECO:0007669"/>
    <property type="project" value="InterPro"/>
</dbReference>
<evidence type="ECO:0000256" key="8">
    <source>
        <dbReference type="SAM" id="Phobius"/>
    </source>
</evidence>
<evidence type="ECO:0000256" key="1">
    <source>
        <dbReference type="ARBA" id="ARBA00004651"/>
    </source>
</evidence>
<dbReference type="PANTHER" id="PTHR23514">
    <property type="entry name" value="BYPASS OF STOP CODON PROTEIN 6"/>
    <property type="match status" value="1"/>
</dbReference>
<name>A0A7X4YRV1_9BACL</name>
<dbReference type="Proteomes" id="UP000558113">
    <property type="component" value="Unassembled WGS sequence"/>
</dbReference>
<dbReference type="InterPro" id="IPR051788">
    <property type="entry name" value="MFS_Transporter"/>
</dbReference>
<evidence type="ECO:0000313" key="11">
    <source>
        <dbReference type="Proteomes" id="UP000558113"/>
    </source>
</evidence>
<dbReference type="GO" id="GO:0005886">
    <property type="term" value="C:plasma membrane"/>
    <property type="evidence" value="ECO:0007669"/>
    <property type="project" value="UniProtKB-SubCell"/>
</dbReference>
<keyword evidence="4 8" id="KW-0812">Transmembrane</keyword>
<dbReference type="OrthoDB" id="1674541at2"/>
<feature type="region of interest" description="Disordered" evidence="7">
    <location>
        <begin position="200"/>
        <end position="219"/>
    </location>
</feature>
<sequence>MRKLIILGCLSYLVIGLGHVAVGAVMEQLVLHYVIDYETGGQLIMNQFLGFLAGVLLAPTLIRGLGRRGAVMLAFVGFAVAEAGYAFELGWTVMLILALFAGFGFGLGETCIGALIIETLGAQKASAMSLLEVFFGVGALALPAAAAWLILQGYWLWTFGTVGVLAAVTLLLWLFLPLGEAEAFMGKTLVQDGSEQASAAARTSDDSRTAKGSAAASGPKAWYSRGDLLLLVLGALFFAVYVGLEMSFANYLPAIMGRKSGLSESSATISLSIFWAAMSFGRLFVGRITGRVGYRNFLLVCCAGTTVGFAALLLLDQAAAATGMIVVTGLAMAGIFAMGLVYLNEAFPDRIDRTTSILIACGGLGGAFLPKLTGWLLDTFDVDHAMWQFVGCAAVLLLLMLLIVREHDRLGRRKRELASA</sequence>
<feature type="transmembrane region" description="Helical" evidence="8">
    <location>
        <begin position="44"/>
        <end position="62"/>
    </location>
</feature>
<comment type="similarity">
    <text evidence="2">Belongs to the major facilitator superfamily.</text>
</comment>
<feature type="transmembrane region" description="Helical" evidence="8">
    <location>
        <begin position="268"/>
        <end position="285"/>
    </location>
</feature>
<keyword evidence="6 8" id="KW-0472">Membrane</keyword>
<evidence type="ECO:0000259" key="9">
    <source>
        <dbReference type="PROSITE" id="PS50850"/>
    </source>
</evidence>
<dbReference type="InterPro" id="IPR020846">
    <property type="entry name" value="MFS_dom"/>
</dbReference>
<gene>
    <name evidence="10" type="ORF">GT003_20615</name>
</gene>
<dbReference type="AlphaFoldDB" id="A0A7X4YRV1"/>
<feature type="transmembrane region" description="Helical" evidence="8">
    <location>
        <begin position="297"/>
        <end position="315"/>
    </location>
</feature>
<evidence type="ECO:0000256" key="7">
    <source>
        <dbReference type="SAM" id="MobiDB-lite"/>
    </source>
</evidence>
<protein>
    <submittedName>
        <fullName evidence="10">MFS transporter</fullName>
    </submittedName>
</protein>
<evidence type="ECO:0000313" key="10">
    <source>
        <dbReference type="EMBL" id="NBC71405.1"/>
    </source>
</evidence>
<evidence type="ECO:0000256" key="3">
    <source>
        <dbReference type="ARBA" id="ARBA00022448"/>
    </source>
</evidence>
<dbReference type="Pfam" id="PF07690">
    <property type="entry name" value="MFS_1"/>
    <property type="match status" value="2"/>
</dbReference>
<feature type="transmembrane region" description="Helical" evidence="8">
    <location>
        <begin position="93"/>
        <end position="117"/>
    </location>
</feature>
<keyword evidence="11" id="KW-1185">Reference proteome</keyword>
<keyword evidence="5 8" id="KW-1133">Transmembrane helix</keyword>
<dbReference type="SUPFAM" id="SSF103473">
    <property type="entry name" value="MFS general substrate transporter"/>
    <property type="match status" value="1"/>
</dbReference>
<dbReference type="InterPro" id="IPR011701">
    <property type="entry name" value="MFS"/>
</dbReference>
<feature type="transmembrane region" description="Helical" evidence="8">
    <location>
        <begin position="355"/>
        <end position="373"/>
    </location>
</feature>
<organism evidence="10 11">
    <name type="scientific">Paenibacillus sacheonensis</name>
    <dbReference type="NCBI Taxonomy" id="742054"/>
    <lineage>
        <taxon>Bacteria</taxon>
        <taxon>Bacillati</taxon>
        <taxon>Bacillota</taxon>
        <taxon>Bacilli</taxon>
        <taxon>Bacillales</taxon>
        <taxon>Paenibacillaceae</taxon>
        <taxon>Paenibacillus</taxon>
    </lineage>
</organism>
<feature type="transmembrane region" description="Helical" evidence="8">
    <location>
        <begin position="385"/>
        <end position="404"/>
    </location>
</feature>
<evidence type="ECO:0000256" key="2">
    <source>
        <dbReference type="ARBA" id="ARBA00008335"/>
    </source>
</evidence>
<dbReference type="InterPro" id="IPR036259">
    <property type="entry name" value="MFS_trans_sf"/>
</dbReference>
<reference evidence="10 11" key="1">
    <citation type="submission" date="2020-01" db="EMBL/GenBank/DDBJ databases">
        <title>Paenibacillus soybeanensis sp. nov. isolated from the nodules of soybean (Glycine max(L.) Merr).</title>
        <authorList>
            <person name="Wang H."/>
        </authorList>
    </citation>
    <scope>NUCLEOTIDE SEQUENCE [LARGE SCALE GENOMIC DNA]</scope>
    <source>
        <strain evidence="10 11">DSM 23054</strain>
    </source>
</reference>
<evidence type="ECO:0000256" key="6">
    <source>
        <dbReference type="ARBA" id="ARBA00023136"/>
    </source>
</evidence>
<dbReference type="RefSeq" id="WP_161701334.1">
    <property type="nucleotide sequence ID" value="NZ_JAAAMU010000011.1"/>
</dbReference>